<gene>
    <name evidence="1" type="ORF">UFOVP54_78</name>
</gene>
<dbReference type="EMBL" id="LR796188">
    <property type="protein sequence ID" value="CAB4125191.1"/>
    <property type="molecule type" value="Genomic_DNA"/>
</dbReference>
<protein>
    <submittedName>
        <fullName evidence="1">Uncharacterized protein</fullName>
    </submittedName>
</protein>
<reference evidence="1" key="1">
    <citation type="submission" date="2020-04" db="EMBL/GenBank/DDBJ databases">
        <authorList>
            <person name="Chiriac C."/>
            <person name="Salcher M."/>
            <person name="Ghai R."/>
            <person name="Kavagutti S V."/>
        </authorList>
    </citation>
    <scope>NUCLEOTIDE SEQUENCE</scope>
</reference>
<organism evidence="1">
    <name type="scientific">uncultured Caudovirales phage</name>
    <dbReference type="NCBI Taxonomy" id="2100421"/>
    <lineage>
        <taxon>Viruses</taxon>
        <taxon>Duplodnaviria</taxon>
        <taxon>Heunggongvirae</taxon>
        <taxon>Uroviricota</taxon>
        <taxon>Caudoviricetes</taxon>
        <taxon>Peduoviridae</taxon>
        <taxon>Maltschvirus</taxon>
        <taxon>Maltschvirus maltsch</taxon>
    </lineage>
</organism>
<name>A0A6J5KTH4_9CAUD</name>
<accession>A0A6J5KTH4</accession>
<sequence length="125" mass="14147">MALQTKAAIISLINGYIADGSPNIKAEEHREIETSILDRVDARILYTGNFLLANLPSGQYRQVPIIFTPAVYTSNYLVTLTYAQNLSYAHSISNRTTTGFTINFYNRLQSTNVMVWYTVFNKETL</sequence>
<proteinExistence type="predicted"/>
<dbReference type="SUPFAM" id="SSF141086">
    <property type="entry name" value="Agglutinin HPA-like"/>
    <property type="match status" value="1"/>
</dbReference>
<dbReference type="InterPro" id="IPR037221">
    <property type="entry name" value="H-type_lectin_dom_sf"/>
</dbReference>
<evidence type="ECO:0000313" key="1">
    <source>
        <dbReference type="EMBL" id="CAB4125191.1"/>
    </source>
</evidence>